<name>A0AAD1WKN9_PELCU</name>
<sequence length="102" mass="11394">MEPDCLDGRKCSLTAAAYGDKKRLTTASVLALRDWRTDLTKACTLGYPPAQPAQGPYWHHLRPIVHTPKVVPEYRNTRRPTVLPQVARVPMDTTVALLTAWA</sequence>
<reference evidence="1" key="1">
    <citation type="submission" date="2022-03" db="EMBL/GenBank/DDBJ databases">
        <authorList>
            <person name="Alioto T."/>
            <person name="Alioto T."/>
            <person name="Gomez Garrido J."/>
        </authorList>
    </citation>
    <scope>NUCLEOTIDE SEQUENCE</scope>
</reference>
<evidence type="ECO:0000313" key="1">
    <source>
        <dbReference type="EMBL" id="CAH2311355.1"/>
    </source>
</evidence>
<proteinExistence type="predicted"/>
<protein>
    <submittedName>
        <fullName evidence="1">Uncharacterized protein</fullName>
    </submittedName>
</protein>
<dbReference type="EMBL" id="OW240919">
    <property type="protein sequence ID" value="CAH2311355.1"/>
    <property type="molecule type" value="Genomic_DNA"/>
</dbReference>
<dbReference type="Proteomes" id="UP001295444">
    <property type="component" value="Chromosome 08"/>
</dbReference>
<keyword evidence="2" id="KW-1185">Reference proteome</keyword>
<accession>A0AAD1WKN9</accession>
<gene>
    <name evidence="1" type="ORF">PECUL_23A013620</name>
</gene>
<dbReference type="AlphaFoldDB" id="A0AAD1WKN9"/>
<organism evidence="1 2">
    <name type="scientific">Pelobates cultripes</name>
    <name type="common">Western spadefoot toad</name>
    <dbReference type="NCBI Taxonomy" id="61616"/>
    <lineage>
        <taxon>Eukaryota</taxon>
        <taxon>Metazoa</taxon>
        <taxon>Chordata</taxon>
        <taxon>Craniata</taxon>
        <taxon>Vertebrata</taxon>
        <taxon>Euteleostomi</taxon>
        <taxon>Amphibia</taxon>
        <taxon>Batrachia</taxon>
        <taxon>Anura</taxon>
        <taxon>Pelobatoidea</taxon>
        <taxon>Pelobatidae</taxon>
        <taxon>Pelobates</taxon>
    </lineage>
</organism>
<evidence type="ECO:0000313" key="2">
    <source>
        <dbReference type="Proteomes" id="UP001295444"/>
    </source>
</evidence>